<evidence type="ECO:0000259" key="6">
    <source>
        <dbReference type="Pfam" id="PF03088"/>
    </source>
</evidence>
<dbReference type="InterPro" id="IPR018119">
    <property type="entry name" value="Strictosidine_synth_cons-reg"/>
</dbReference>
<evidence type="ECO:0000256" key="5">
    <source>
        <dbReference type="SAM" id="MobiDB-lite"/>
    </source>
</evidence>
<keyword evidence="3" id="KW-0926">Vacuole</keyword>
<protein>
    <recommendedName>
        <fullName evidence="6">Strictosidine synthase conserved region domain-containing protein</fullName>
    </recommendedName>
</protein>
<dbReference type="Proteomes" id="UP001459277">
    <property type="component" value="Unassembled WGS sequence"/>
</dbReference>
<dbReference type="PANTHER" id="PTHR10426:SF136">
    <property type="entry name" value="PROTEIN STRICTOSIDINE SYNTHASE-LIKE 9-LIKE"/>
    <property type="match status" value="1"/>
</dbReference>
<feature type="region of interest" description="Disordered" evidence="5">
    <location>
        <begin position="1"/>
        <end position="25"/>
    </location>
</feature>
<dbReference type="EMBL" id="JAZDWU010000007">
    <property type="protein sequence ID" value="KAK9996355.1"/>
    <property type="molecule type" value="Genomic_DNA"/>
</dbReference>
<dbReference type="PANTHER" id="PTHR10426">
    <property type="entry name" value="STRICTOSIDINE SYNTHASE-RELATED"/>
    <property type="match status" value="1"/>
</dbReference>
<accession>A0AAW2CH72</accession>
<evidence type="ECO:0000256" key="4">
    <source>
        <dbReference type="ARBA" id="ARBA00023180"/>
    </source>
</evidence>
<sequence length="239" mass="25874">MNSMRAKPSRGSSKASTAMRTVRGSKAACDGQTNIDLQPICGRPLGLEFSISTNQLYVADVYFGLSVAGPKEGLQPNSPTVNASVAVTNNDKTGSSLKYDIRTKPVTELVTGLSGAAGTTVSALGDFVLVSEYIGKRIRRFWLTGAKRNTTETFISFRGNPDNIKRAANGDFWVAVNTIKSSTQDTVPIRVRIDPFGTVQTVSLENEYNTTKISEAQEYLGRIYIGSPTTNFVGVYRLI</sequence>
<gene>
    <name evidence="7" type="ORF">SO802_021041</name>
</gene>
<comment type="caution">
    <text evidence="7">The sequence shown here is derived from an EMBL/GenBank/DDBJ whole genome shotgun (WGS) entry which is preliminary data.</text>
</comment>
<evidence type="ECO:0000256" key="1">
    <source>
        <dbReference type="ARBA" id="ARBA00004116"/>
    </source>
</evidence>
<comment type="subcellular location">
    <subcellularLocation>
        <location evidence="1">Vacuole</location>
    </subcellularLocation>
</comment>
<dbReference type="GO" id="GO:0005773">
    <property type="term" value="C:vacuole"/>
    <property type="evidence" value="ECO:0007669"/>
    <property type="project" value="UniProtKB-SubCell"/>
</dbReference>
<evidence type="ECO:0000256" key="2">
    <source>
        <dbReference type="ARBA" id="ARBA00009191"/>
    </source>
</evidence>
<feature type="domain" description="Strictosidine synthase conserved region" evidence="6">
    <location>
        <begin position="82"/>
        <end position="145"/>
    </location>
</feature>
<dbReference type="Gene3D" id="2.120.10.30">
    <property type="entry name" value="TolB, C-terminal domain"/>
    <property type="match status" value="2"/>
</dbReference>
<feature type="compositionally biased region" description="Polar residues" evidence="5">
    <location>
        <begin position="10"/>
        <end position="19"/>
    </location>
</feature>
<dbReference type="SUPFAM" id="SSF63829">
    <property type="entry name" value="Calcium-dependent phosphotriesterase"/>
    <property type="match status" value="1"/>
</dbReference>
<proteinExistence type="inferred from homology"/>
<dbReference type="InterPro" id="IPR011042">
    <property type="entry name" value="6-blade_b-propeller_TolB-like"/>
</dbReference>
<evidence type="ECO:0000313" key="8">
    <source>
        <dbReference type="Proteomes" id="UP001459277"/>
    </source>
</evidence>
<reference evidence="7 8" key="1">
    <citation type="submission" date="2024-01" db="EMBL/GenBank/DDBJ databases">
        <title>A telomere-to-telomere, gap-free genome of sweet tea (Lithocarpus litseifolius).</title>
        <authorList>
            <person name="Zhou J."/>
        </authorList>
    </citation>
    <scope>NUCLEOTIDE SEQUENCE [LARGE SCALE GENOMIC DNA]</scope>
    <source>
        <strain evidence="7">Zhou-2022a</strain>
        <tissue evidence="7">Leaf</tissue>
    </source>
</reference>
<comment type="similarity">
    <text evidence="2">Belongs to the strictosidine synthase family.</text>
</comment>
<dbReference type="GO" id="GO:0016787">
    <property type="term" value="F:hydrolase activity"/>
    <property type="evidence" value="ECO:0007669"/>
    <property type="project" value="TreeGrafter"/>
</dbReference>
<dbReference type="AlphaFoldDB" id="A0AAW2CH72"/>
<keyword evidence="4" id="KW-0325">Glycoprotein</keyword>
<organism evidence="7 8">
    <name type="scientific">Lithocarpus litseifolius</name>
    <dbReference type="NCBI Taxonomy" id="425828"/>
    <lineage>
        <taxon>Eukaryota</taxon>
        <taxon>Viridiplantae</taxon>
        <taxon>Streptophyta</taxon>
        <taxon>Embryophyta</taxon>
        <taxon>Tracheophyta</taxon>
        <taxon>Spermatophyta</taxon>
        <taxon>Magnoliopsida</taxon>
        <taxon>eudicotyledons</taxon>
        <taxon>Gunneridae</taxon>
        <taxon>Pentapetalae</taxon>
        <taxon>rosids</taxon>
        <taxon>fabids</taxon>
        <taxon>Fagales</taxon>
        <taxon>Fagaceae</taxon>
        <taxon>Lithocarpus</taxon>
    </lineage>
</organism>
<evidence type="ECO:0000256" key="3">
    <source>
        <dbReference type="ARBA" id="ARBA00022554"/>
    </source>
</evidence>
<dbReference type="Pfam" id="PF03088">
    <property type="entry name" value="Str_synth"/>
    <property type="match status" value="1"/>
</dbReference>
<keyword evidence="8" id="KW-1185">Reference proteome</keyword>
<dbReference type="GO" id="GO:0012505">
    <property type="term" value="C:endomembrane system"/>
    <property type="evidence" value="ECO:0007669"/>
    <property type="project" value="TreeGrafter"/>
</dbReference>
<evidence type="ECO:0000313" key="7">
    <source>
        <dbReference type="EMBL" id="KAK9996355.1"/>
    </source>
</evidence>
<name>A0AAW2CH72_9ROSI</name>